<dbReference type="InterPro" id="IPR007053">
    <property type="entry name" value="LRAT_dom"/>
</dbReference>
<feature type="domain" description="LRAT" evidence="6">
    <location>
        <begin position="49"/>
        <end position="143"/>
    </location>
</feature>
<evidence type="ECO:0000313" key="8">
    <source>
        <dbReference type="Proteomes" id="UP001469553"/>
    </source>
</evidence>
<feature type="region of interest" description="Disordered" evidence="5">
    <location>
        <begin position="1"/>
        <end position="21"/>
    </location>
</feature>
<accession>A0ABV0ZTL0</accession>
<dbReference type="InterPro" id="IPR051496">
    <property type="entry name" value="H-rev107_PLA/AT"/>
</dbReference>
<keyword evidence="3" id="KW-0378">Hydrolase</keyword>
<organism evidence="7 8">
    <name type="scientific">Ameca splendens</name>
    <dbReference type="NCBI Taxonomy" id="208324"/>
    <lineage>
        <taxon>Eukaryota</taxon>
        <taxon>Metazoa</taxon>
        <taxon>Chordata</taxon>
        <taxon>Craniata</taxon>
        <taxon>Vertebrata</taxon>
        <taxon>Euteleostomi</taxon>
        <taxon>Actinopterygii</taxon>
        <taxon>Neopterygii</taxon>
        <taxon>Teleostei</taxon>
        <taxon>Neoteleostei</taxon>
        <taxon>Acanthomorphata</taxon>
        <taxon>Ovalentaria</taxon>
        <taxon>Atherinomorphae</taxon>
        <taxon>Cyprinodontiformes</taxon>
        <taxon>Goodeidae</taxon>
        <taxon>Ameca</taxon>
    </lineage>
</organism>
<dbReference type="PANTHER" id="PTHR13943">
    <property type="entry name" value="HRAS-LIKE SUPPRESSOR - RELATED"/>
    <property type="match status" value="1"/>
</dbReference>
<proteinExistence type="inferred from homology"/>
<keyword evidence="2" id="KW-0808">Transferase</keyword>
<protein>
    <recommendedName>
        <fullName evidence="6">LRAT domain-containing protein</fullName>
    </recommendedName>
</protein>
<keyword evidence="4" id="KW-0443">Lipid metabolism</keyword>
<dbReference type="EMBL" id="JAHRIP010071820">
    <property type="protein sequence ID" value="MEQ2309270.1"/>
    <property type="molecule type" value="Genomic_DNA"/>
</dbReference>
<gene>
    <name evidence="7" type="ORF">AMECASPLE_036841</name>
</gene>
<feature type="compositionally biased region" description="Basic residues" evidence="5">
    <location>
        <begin position="1"/>
        <end position="10"/>
    </location>
</feature>
<sequence length="143" mass="16120">MKQLRSKTSSKPKDKERNNNNKITKMILLTSTFSIFKSENGDEPKPGDLIEIFRNVYEHWAVYVGEGYVVHLLGPDGSLSSSKLAGTTRSYNIVNYNCEHFAIELRFGNAESEQVGPTMVETKTRCPQKTEFGTLGIRVCLNK</sequence>
<dbReference type="Gene3D" id="3.90.1720.10">
    <property type="entry name" value="endopeptidase domain like (from Nostoc punctiforme)"/>
    <property type="match status" value="2"/>
</dbReference>
<dbReference type="Proteomes" id="UP001469553">
    <property type="component" value="Unassembled WGS sequence"/>
</dbReference>
<dbReference type="PANTHER" id="PTHR13943:SF31">
    <property type="entry name" value="PHOSPHOLIPASE A AND ACYLTRANSFERASE 3"/>
    <property type="match status" value="1"/>
</dbReference>
<comment type="caution">
    <text evidence="7">The sequence shown here is derived from an EMBL/GenBank/DDBJ whole genome shotgun (WGS) entry which is preliminary data.</text>
</comment>
<keyword evidence="8" id="KW-1185">Reference proteome</keyword>
<reference evidence="7 8" key="1">
    <citation type="submission" date="2021-06" db="EMBL/GenBank/DDBJ databases">
        <authorList>
            <person name="Palmer J.M."/>
        </authorList>
    </citation>
    <scope>NUCLEOTIDE SEQUENCE [LARGE SCALE GENOMIC DNA]</scope>
    <source>
        <strain evidence="7 8">AS_MEX2019</strain>
        <tissue evidence="7">Muscle</tissue>
    </source>
</reference>
<name>A0ABV0ZTL0_9TELE</name>
<evidence type="ECO:0000256" key="1">
    <source>
        <dbReference type="ARBA" id="ARBA00007824"/>
    </source>
</evidence>
<dbReference type="PROSITE" id="PS51934">
    <property type="entry name" value="LRAT"/>
    <property type="match status" value="1"/>
</dbReference>
<evidence type="ECO:0000256" key="4">
    <source>
        <dbReference type="ARBA" id="ARBA00023098"/>
    </source>
</evidence>
<evidence type="ECO:0000256" key="2">
    <source>
        <dbReference type="ARBA" id="ARBA00022679"/>
    </source>
</evidence>
<evidence type="ECO:0000313" key="7">
    <source>
        <dbReference type="EMBL" id="MEQ2309270.1"/>
    </source>
</evidence>
<evidence type="ECO:0000256" key="3">
    <source>
        <dbReference type="ARBA" id="ARBA00022801"/>
    </source>
</evidence>
<dbReference type="Pfam" id="PF04970">
    <property type="entry name" value="LRAT"/>
    <property type="match status" value="2"/>
</dbReference>
<evidence type="ECO:0000259" key="6">
    <source>
        <dbReference type="PROSITE" id="PS51934"/>
    </source>
</evidence>
<evidence type="ECO:0000256" key="5">
    <source>
        <dbReference type="SAM" id="MobiDB-lite"/>
    </source>
</evidence>
<comment type="similarity">
    <text evidence="1">Belongs to the H-rev107 family.</text>
</comment>